<dbReference type="Proteomes" id="UP001152024">
    <property type="component" value="Unassembled WGS sequence"/>
</dbReference>
<dbReference type="Gene3D" id="1.25.40.20">
    <property type="entry name" value="Ankyrin repeat-containing domain"/>
    <property type="match status" value="1"/>
</dbReference>
<evidence type="ECO:0000313" key="2">
    <source>
        <dbReference type="EMBL" id="KAJ4129836.1"/>
    </source>
</evidence>
<dbReference type="InterPro" id="IPR002110">
    <property type="entry name" value="Ankyrin_rpt"/>
</dbReference>
<dbReference type="SUPFAM" id="SSF48403">
    <property type="entry name" value="Ankyrin repeat"/>
    <property type="match status" value="1"/>
</dbReference>
<dbReference type="SMART" id="SM00248">
    <property type="entry name" value="ANK"/>
    <property type="match status" value="2"/>
</dbReference>
<gene>
    <name evidence="2" type="ORF">NW768_006806</name>
</gene>
<comment type="caution">
    <text evidence="2">The sequence shown here is derived from an EMBL/GenBank/DDBJ whole genome shotgun (WGS) entry which is preliminary data.</text>
</comment>
<name>A0ABQ8R9A4_FUSEQ</name>
<dbReference type="PROSITE" id="PS50088">
    <property type="entry name" value="ANK_REPEAT"/>
    <property type="match status" value="1"/>
</dbReference>
<dbReference type="PROSITE" id="PS50297">
    <property type="entry name" value="ANK_REP_REGION"/>
    <property type="match status" value="1"/>
</dbReference>
<reference evidence="2" key="1">
    <citation type="submission" date="2022-09" db="EMBL/GenBank/DDBJ databases">
        <title>Fusarium specimens isolated from Avocado Roots.</title>
        <authorList>
            <person name="Stajich J."/>
            <person name="Roper C."/>
            <person name="Heimlech-Rivalta G."/>
        </authorList>
    </citation>
    <scope>NUCLEOTIDE SEQUENCE</scope>
    <source>
        <strain evidence="2">CF00095</strain>
    </source>
</reference>
<protein>
    <recommendedName>
        <fullName evidence="4">Ankyrin repeat protein</fullName>
    </recommendedName>
</protein>
<proteinExistence type="predicted"/>
<evidence type="ECO:0008006" key="4">
    <source>
        <dbReference type="Google" id="ProtNLM"/>
    </source>
</evidence>
<evidence type="ECO:0000313" key="3">
    <source>
        <dbReference type="Proteomes" id="UP001152024"/>
    </source>
</evidence>
<sequence length="278" mass="32021">MTSARSPSAKPDISLFHRLLDHEVDLYAIDDYGISAFHNLFLDGCPIYLRGILDRYPKLDLGKLEGWSLNYFDNSIKTLISTTRNFRYVKRILNTDERLRICGLTDKGNHSLLCRAACWNSVEAISNIISFGVDNLEHRCEDHGTPLEAAISHRHIEVVKFLVRNGAMVPPELSKAKDPVISTVNPDFVIRQWLFIGCYTERKRLVNNSTNGKVELKYWSGVWIAQVPVAFRIRKWNTESTLEYARTRCHITGKEELYIPVHRLAKLHRYKFEGTASR</sequence>
<feature type="repeat" description="ANK" evidence="1">
    <location>
        <begin position="142"/>
        <end position="167"/>
    </location>
</feature>
<dbReference type="EMBL" id="JAOQBH010000010">
    <property type="protein sequence ID" value="KAJ4129836.1"/>
    <property type="molecule type" value="Genomic_DNA"/>
</dbReference>
<dbReference type="InterPro" id="IPR036770">
    <property type="entry name" value="Ankyrin_rpt-contain_sf"/>
</dbReference>
<organism evidence="2 3">
    <name type="scientific">Fusarium equiseti</name>
    <name type="common">Fusarium scirpi</name>
    <dbReference type="NCBI Taxonomy" id="61235"/>
    <lineage>
        <taxon>Eukaryota</taxon>
        <taxon>Fungi</taxon>
        <taxon>Dikarya</taxon>
        <taxon>Ascomycota</taxon>
        <taxon>Pezizomycotina</taxon>
        <taxon>Sordariomycetes</taxon>
        <taxon>Hypocreomycetidae</taxon>
        <taxon>Hypocreales</taxon>
        <taxon>Nectriaceae</taxon>
        <taxon>Fusarium</taxon>
        <taxon>Fusarium incarnatum-equiseti species complex</taxon>
    </lineage>
</organism>
<keyword evidence="3" id="KW-1185">Reference proteome</keyword>
<evidence type="ECO:0000256" key="1">
    <source>
        <dbReference type="PROSITE-ProRule" id="PRU00023"/>
    </source>
</evidence>
<keyword evidence="1" id="KW-0040">ANK repeat</keyword>
<accession>A0ABQ8R9A4</accession>
<dbReference type="Pfam" id="PF12796">
    <property type="entry name" value="Ank_2"/>
    <property type="match status" value="1"/>
</dbReference>